<gene>
    <name evidence="2" type="ORF">DHEL01_v205642</name>
</gene>
<evidence type="ECO:0000259" key="1">
    <source>
        <dbReference type="Pfam" id="PF01636"/>
    </source>
</evidence>
<protein>
    <recommendedName>
        <fullName evidence="1">Aminoglycoside phosphotransferase domain-containing protein</fullName>
    </recommendedName>
</protein>
<dbReference type="InterPro" id="IPR051678">
    <property type="entry name" value="AGP_Transferase"/>
</dbReference>
<dbReference type="SUPFAM" id="SSF56112">
    <property type="entry name" value="Protein kinase-like (PK-like)"/>
    <property type="match status" value="1"/>
</dbReference>
<proteinExistence type="predicted"/>
<dbReference type="AlphaFoldDB" id="A0A2P5I0F6"/>
<dbReference type="InParanoid" id="A0A2P5I0F6"/>
<organism evidence="2 3">
    <name type="scientific">Diaporthe helianthi</name>
    <dbReference type="NCBI Taxonomy" id="158607"/>
    <lineage>
        <taxon>Eukaryota</taxon>
        <taxon>Fungi</taxon>
        <taxon>Dikarya</taxon>
        <taxon>Ascomycota</taxon>
        <taxon>Pezizomycotina</taxon>
        <taxon>Sordariomycetes</taxon>
        <taxon>Sordariomycetidae</taxon>
        <taxon>Diaporthales</taxon>
        <taxon>Diaporthaceae</taxon>
        <taxon>Diaporthe</taxon>
    </lineage>
</organism>
<dbReference type="Gene3D" id="3.90.1200.10">
    <property type="match status" value="1"/>
</dbReference>
<dbReference type="Pfam" id="PF01636">
    <property type="entry name" value="APH"/>
    <property type="match status" value="1"/>
</dbReference>
<dbReference type="InterPro" id="IPR011009">
    <property type="entry name" value="Kinase-like_dom_sf"/>
</dbReference>
<evidence type="ECO:0000313" key="3">
    <source>
        <dbReference type="Proteomes" id="UP000094444"/>
    </source>
</evidence>
<comment type="caution">
    <text evidence="2">The sequence shown here is derived from an EMBL/GenBank/DDBJ whole genome shotgun (WGS) entry which is preliminary data.</text>
</comment>
<dbReference type="Proteomes" id="UP000094444">
    <property type="component" value="Unassembled WGS sequence"/>
</dbReference>
<dbReference type="InterPro" id="IPR002575">
    <property type="entry name" value="Aminoglycoside_PTrfase"/>
</dbReference>
<sequence>MAPEQDRGGQPSTKRQLAMSWNKDDLISTFKQTPQLKPDGFAVTGFVFPPVHPVAYVKFGLLSERRAELRNHEYAFKALKAMPQNQTQGIIIPEVYRSFEYGERLFIIMEYIPGRTLEQLVQQPGWESQQPSVSNEIARAIKLLMSIKPPPGQKPGPVRGGQIRHPLFKDNTSYLEYNSIDELEEHLNKVSTLRFKDSPTVRLERKLCFYYSDFFAGNFIFTDSGDLCIIDFDQAGFLPESFMMFALADSSWYPALWIKDILGLPQDNLEAMRNMFYWFTIGVAYIGKLQNPSAL</sequence>
<dbReference type="STRING" id="158607.A0A2P5I0F6"/>
<dbReference type="PANTHER" id="PTHR21310:SF39">
    <property type="entry name" value="AMINOGLYCOSIDE PHOSPHOTRANSFERASE DOMAIN-CONTAINING PROTEIN"/>
    <property type="match status" value="1"/>
</dbReference>
<accession>A0A2P5I0F6</accession>
<keyword evidence="3" id="KW-1185">Reference proteome</keyword>
<name>A0A2P5I0F6_DIAHE</name>
<dbReference type="EMBL" id="MAVT02000422">
    <property type="protein sequence ID" value="POS75959.1"/>
    <property type="molecule type" value="Genomic_DNA"/>
</dbReference>
<feature type="domain" description="Aminoglycoside phosphotransferase" evidence="1">
    <location>
        <begin position="71"/>
        <end position="237"/>
    </location>
</feature>
<dbReference type="OrthoDB" id="3250044at2759"/>
<reference evidence="2" key="1">
    <citation type="submission" date="2017-09" db="EMBL/GenBank/DDBJ databases">
        <title>Polyketide synthases of a Diaporthe helianthi virulent isolate.</title>
        <authorList>
            <person name="Baroncelli R."/>
        </authorList>
    </citation>
    <scope>NUCLEOTIDE SEQUENCE [LARGE SCALE GENOMIC DNA]</scope>
    <source>
        <strain evidence="2">7/96</strain>
    </source>
</reference>
<dbReference type="PANTHER" id="PTHR21310">
    <property type="entry name" value="AMINOGLYCOSIDE PHOSPHOTRANSFERASE-RELATED-RELATED"/>
    <property type="match status" value="1"/>
</dbReference>
<evidence type="ECO:0000313" key="2">
    <source>
        <dbReference type="EMBL" id="POS75959.1"/>
    </source>
</evidence>